<dbReference type="InterPro" id="IPR045526">
    <property type="entry name" value="DUF6471"/>
</dbReference>
<organism evidence="2 3">
    <name type="scientific">Sulfitobacter sabulilitoris</name>
    <dbReference type="NCBI Taxonomy" id="2562655"/>
    <lineage>
        <taxon>Bacteria</taxon>
        <taxon>Pseudomonadati</taxon>
        <taxon>Pseudomonadota</taxon>
        <taxon>Alphaproteobacteria</taxon>
        <taxon>Rhodobacterales</taxon>
        <taxon>Roseobacteraceae</taxon>
        <taxon>Sulfitobacter</taxon>
    </lineage>
</organism>
<feature type="domain" description="DUF6471" evidence="1">
    <location>
        <begin position="7"/>
        <end position="71"/>
    </location>
</feature>
<accession>A0A5S3PPZ6</accession>
<protein>
    <recommendedName>
        <fullName evidence="1">DUF6471 domain-containing protein</fullName>
    </recommendedName>
</protein>
<gene>
    <name evidence="2" type="ORF">FDT80_07550</name>
</gene>
<keyword evidence="3" id="KW-1185">Reference proteome</keyword>
<evidence type="ECO:0000259" key="1">
    <source>
        <dbReference type="Pfam" id="PF20075"/>
    </source>
</evidence>
<dbReference type="Proteomes" id="UP000309550">
    <property type="component" value="Unassembled WGS sequence"/>
</dbReference>
<dbReference type="EMBL" id="VANS01000001">
    <property type="protein sequence ID" value="TMM55660.1"/>
    <property type="molecule type" value="Genomic_DNA"/>
</dbReference>
<evidence type="ECO:0000313" key="3">
    <source>
        <dbReference type="Proteomes" id="UP000309550"/>
    </source>
</evidence>
<dbReference type="RefSeq" id="WP_138661828.1">
    <property type="nucleotide sequence ID" value="NZ_VANS01000001.1"/>
</dbReference>
<sequence length="74" mass="8380">MPERTDWEERAKGILRAEMARKGTTYAQLIELLAEKGIEDNERNLRNKVSRGKFTAGFLLQCLSALGCTSLHLE</sequence>
<dbReference type="Pfam" id="PF20075">
    <property type="entry name" value="DUF6471"/>
    <property type="match status" value="1"/>
</dbReference>
<reference evidence="2 3" key="1">
    <citation type="submission" date="2019-05" db="EMBL/GenBank/DDBJ databases">
        <title>Sulfitobacter sabulilitoris sp. nov., isolated from a marine sand.</title>
        <authorList>
            <person name="Yoon J.-H."/>
        </authorList>
    </citation>
    <scope>NUCLEOTIDE SEQUENCE [LARGE SCALE GENOMIC DNA]</scope>
    <source>
        <strain evidence="2 3">HSMS-29</strain>
    </source>
</reference>
<dbReference type="AlphaFoldDB" id="A0A5S3PPZ6"/>
<proteinExistence type="predicted"/>
<evidence type="ECO:0000313" key="2">
    <source>
        <dbReference type="EMBL" id="TMM55660.1"/>
    </source>
</evidence>
<dbReference type="OrthoDB" id="9808716at2"/>
<name>A0A5S3PPZ6_9RHOB</name>
<comment type="caution">
    <text evidence="2">The sequence shown here is derived from an EMBL/GenBank/DDBJ whole genome shotgun (WGS) entry which is preliminary data.</text>
</comment>